<proteinExistence type="predicted"/>
<sequence>MSGRVRTAVAAAIIAVGLMITGCSTGGAGLDAQTSEGWQARVVAIAQAADAADRTAAMAELDALEAEAVQARKDGQISAERAVIIQQSIGLVRADLEAASAVPEDDTAITETVAPTEQTTSNDDDEDNNGKKNDNANKDNSGNKGNKNNNGNEKDDD</sequence>
<dbReference type="PROSITE" id="PS51257">
    <property type="entry name" value="PROKAR_LIPOPROTEIN"/>
    <property type="match status" value="1"/>
</dbReference>
<organism evidence="2 3">
    <name type="scientific">Microbacterium tenebrionis</name>
    <dbReference type="NCBI Taxonomy" id="2830665"/>
    <lineage>
        <taxon>Bacteria</taxon>
        <taxon>Bacillati</taxon>
        <taxon>Actinomycetota</taxon>
        <taxon>Actinomycetes</taxon>
        <taxon>Micrococcales</taxon>
        <taxon>Microbacteriaceae</taxon>
        <taxon>Microbacterium</taxon>
    </lineage>
</organism>
<dbReference type="EMBL" id="JAGTTM010000002">
    <property type="protein sequence ID" value="MCC2029666.1"/>
    <property type="molecule type" value="Genomic_DNA"/>
</dbReference>
<evidence type="ECO:0000256" key="1">
    <source>
        <dbReference type="SAM" id="MobiDB-lite"/>
    </source>
</evidence>
<accession>A0A9X1RZK0</accession>
<dbReference type="Proteomes" id="UP001139289">
    <property type="component" value="Unassembled WGS sequence"/>
</dbReference>
<name>A0A9X1RZK0_9MICO</name>
<reference evidence="2" key="1">
    <citation type="submission" date="2021-04" db="EMBL/GenBank/DDBJ databases">
        <title>Microbacterium tenobrionis sp. nov. and Microbacterium allomyrinae sp. nov., isolated from larvae of Tenobrio molitor and Allomyrina dichotoma, respectively.</title>
        <authorList>
            <person name="Lee S.D."/>
        </authorList>
    </citation>
    <scope>NUCLEOTIDE SEQUENCE</scope>
    <source>
        <strain evidence="2">YMB-B2</strain>
    </source>
</reference>
<feature type="compositionally biased region" description="Basic and acidic residues" evidence="1">
    <location>
        <begin position="128"/>
        <end position="137"/>
    </location>
</feature>
<evidence type="ECO:0000313" key="2">
    <source>
        <dbReference type="EMBL" id="MCC2029666.1"/>
    </source>
</evidence>
<feature type="region of interest" description="Disordered" evidence="1">
    <location>
        <begin position="100"/>
        <end position="157"/>
    </location>
</feature>
<gene>
    <name evidence="2" type="ORF">KEC56_09060</name>
</gene>
<feature type="compositionally biased region" description="Polar residues" evidence="1">
    <location>
        <begin position="109"/>
        <end position="120"/>
    </location>
</feature>
<comment type="caution">
    <text evidence="2">The sequence shown here is derived from an EMBL/GenBank/DDBJ whole genome shotgun (WGS) entry which is preliminary data.</text>
</comment>
<evidence type="ECO:0000313" key="3">
    <source>
        <dbReference type="Proteomes" id="UP001139289"/>
    </source>
</evidence>
<dbReference type="AlphaFoldDB" id="A0A9X1RZK0"/>
<dbReference type="RefSeq" id="WP_227530687.1">
    <property type="nucleotide sequence ID" value="NZ_JAGTTM010000002.1"/>
</dbReference>
<keyword evidence="3" id="KW-1185">Reference proteome</keyword>
<protein>
    <submittedName>
        <fullName evidence="2">Uncharacterized protein</fullName>
    </submittedName>
</protein>
<feature type="compositionally biased region" description="Low complexity" evidence="1">
    <location>
        <begin position="138"/>
        <end position="151"/>
    </location>
</feature>